<evidence type="ECO:0000259" key="2">
    <source>
        <dbReference type="Pfam" id="PF01977"/>
    </source>
</evidence>
<evidence type="ECO:0000313" key="6">
    <source>
        <dbReference type="Proteomes" id="UP000000378"/>
    </source>
</evidence>
<reference evidence="6" key="1">
    <citation type="journal article" date="2010" name="Stand. Genomic Sci.">
        <title>Complete genome sequence of Syntrophothermus lipocalidus type strain (TGB-C1T).</title>
        <authorList>
            <consortium name="US DOE Joint Genome Institute (JGI-PGF)"/>
            <person name="Djao O."/>
            <person name="Zhang X."/>
            <person name="Lucas S."/>
            <person name="Lapidus A."/>
            <person name="Glavina Del Rio T."/>
            <person name="Nolan M."/>
            <person name="Tice H."/>
            <person name="Cheng J."/>
            <person name="Han C."/>
            <person name="Tapia R."/>
            <person name="Goodwin L."/>
            <person name="Pitluck S."/>
            <person name="Liolios K."/>
            <person name="Ivanova N."/>
            <person name="Mavromatis K."/>
            <person name="Mikhailova N."/>
            <person name="Ovchinnikova G."/>
            <person name="Pati A."/>
            <person name="Brambilla E."/>
            <person name="Chen A."/>
            <person name="Palaniappan K."/>
            <person name="Land M."/>
            <person name="Hauser L."/>
            <person name="Chang Y."/>
            <person name="Jeffries C."/>
            <person name="Rohde M."/>
            <person name="Sikorski J."/>
            <person name="Spring S."/>
            <person name="Goker M."/>
            <person name="Detter J."/>
            <person name="Woyke T."/>
            <person name="Bristow J."/>
            <person name="Eisen J."/>
            <person name="Markowitz V."/>
            <person name="Hugenholtz P."/>
            <person name="Kyrpides N."/>
            <person name="Klenk H."/>
        </authorList>
    </citation>
    <scope>NUCLEOTIDE SEQUENCE [LARGE SCALE GENOMIC DNA]</scope>
    <source>
        <strain evidence="6">DSM 12680 / TGB-C1</strain>
    </source>
</reference>
<sequence>MSYRNLRDFVSALEYRGWLKRIEAEVDPELEITEVTDRVSKACGPALLFEKVKGSDMPVLINSVGSYERMAMALGVERFSDISGRIEELLGMIENVPDSMLGKLKMLPKLAELSTYMPKKVKSGPCQEVVVSDPSLDILPVLKCWPGDAGKYITLPLVFTKDPETGKPNMGMYRMQVYDSKTTGMHWHAHHDGAQNYRKYCALGKRMEVAVAIGADPATVYSATAPLPKDVYELVFAGFLRRRPVEVVRCRTVDLEVPAEAEIVLEGYVEPGETRVEGPFGDHTGYYSLPEEFPVFHITCITHRRNPIYMTTVVGKPPMEDCYMGKATERIFLPLLRLQLPEIVDINMPLEGVFHNCVLVSIKKSYPRHAKKVMHALWGMGQMMFAKFIVVVDEDVNVQNTSEVAWKVFNNTDPRRDIEIVEGPLDVLDHSSPTPLYGTKVGIDATKKWVTEGHPREWPDDIRMSPEVKNLVDRRWKDYGFE</sequence>
<dbReference type="NCBIfam" id="TIGR00148">
    <property type="entry name" value="UbiD family decarboxylase"/>
    <property type="match status" value="1"/>
</dbReference>
<keyword evidence="6" id="KW-1185">Reference proteome</keyword>
<feature type="domain" description="3-octaprenyl-4-hydroxybenzoate carboxy-lyase-like Rift-related" evidence="2">
    <location>
        <begin position="120"/>
        <end position="317"/>
    </location>
</feature>
<evidence type="ECO:0000313" key="5">
    <source>
        <dbReference type="EMBL" id="ADI02203.1"/>
    </source>
</evidence>
<dbReference type="Proteomes" id="UP000000378">
    <property type="component" value="Chromosome"/>
</dbReference>
<dbReference type="GO" id="GO:0008694">
    <property type="term" value="F:4-hydroxy-3-polyprenylbenzoate decarboxylase activity"/>
    <property type="evidence" value="ECO:0007669"/>
    <property type="project" value="TreeGrafter"/>
</dbReference>
<proteinExistence type="inferred from homology"/>
<reference evidence="5 6" key="2">
    <citation type="journal article" date="2010" name="Stand. Genomic Sci.">
        <title>Complete genome sequence of Syntrophothermus lipocalidus type strain (TGB-C1).</title>
        <authorList>
            <person name="Djao O.D."/>
            <person name="Zhang X."/>
            <person name="Lucas S."/>
            <person name="Lapidus A."/>
            <person name="Del Rio T.G."/>
            <person name="Nolan M."/>
            <person name="Tice H."/>
            <person name="Cheng J.F."/>
            <person name="Han C."/>
            <person name="Tapia R."/>
            <person name="Goodwin L."/>
            <person name="Pitluck S."/>
            <person name="Liolios K."/>
            <person name="Ivanova N."/>
            <person name="Mavromatis K."/>
            <person name="Mikhailova N."/>
            <person name="Ovchinnikova G."/>
            <person name="Pati A."/>
            <person name="Brambilla E."/>
            <person name="Chen A."/>
            <person name="Palaniappan K."/>
            <person name="Land M."/>
            <person name="Hauser L."/>
            <person name="Chang Y.J."/>
            <person name="Jeffries C.D."/>
            <person name="Rohde M."/>
            <person name="Sikorski J."/>
            <person name="Spring S."/>
            <person name="Goker M."/>
            <person name="Detter J.C."/>
            <person name="Woyke T."/>
            <person name="Bristow J."/>
            <person name="Eisen J.A."/>
            <person name="Markowitz V."/>
            <person name="Hugenholtz P."/>
            <person name="Kyrpides N.C."/>
            <person name="Klenk H.P."/>
        </authorList>
    </citation>
    <scope>NUCLEOTIDE SEQUENCE [LARGE SCALE GENOMIC DNA]</scope>
    <source>
        <strain evidence="6">DSM 12680 / TGB-C1</strain>
    </source>
</reference>
<dbReference type="SUPFAM" id="SSF143968">
    <property type="entry name" value="UbiD C-terminal domain-like"/>
    <property type="match status" value="1"/>
</dbReference>
<evidence type="ECO:0000256" key="1">
    <source>
        <dbReference type="ARBA" id="ARBA00010021"/>
    </source>
</evidence>
<dbReference type="InterPro" id="IPR048304">
    <property type="entry name" value="UbiD_Rift_dom"/>
</dbReference>
<feature type="domain" description="3-octaprenyl-4-hydroxybenzoate carboxy-lyase-like N-terminal" evidence="3">
    <location>
        <begin position="11"/>
        <end position="81"/>
    </location>
</feature>
<dbReference type="InterPro" id="IPR002830">
    <property type="entry name" value="UbiD"/>
</dbReference>
<accession>D7CNB8</accession>
<dbReference type="Pfam" id="PF20696">
    <property type="entry name" value="UbiD_C"/>
    <property type="match status" value="1"/>
</dbReference>
<protein>
    <submittedName>
        <fullName evidence="5">UbiD family decarboxylase</fullName>
    </submittedName>
</protein>
<dbReference type="PANTHER" id="PTHR30108:SF17">
    <property type="entry name" value="FERULIC ACID DECARBOXYLASE 1"/>
    <property type="match status" value="1"/>
</dbReference>
<feature type="domain" description="3-octaprenyl-4-hydroxybenzoate carboxy-lyase-like C-terminal" evidence="4">
    <location>
        <begin position="322"/>
        <end position="445"/>
    </location>
</feature>
<dbReference type="InterPro" id="IPR049383">
    <property type="entry name" value="UbiD-like_N"/>
</dbReference>
<dbReference type="InterPro" id="IPR049381">
    <property type="entry name" value="UbiD-like_C"/>
</dbReference>
<dbReference type="AlphaFoldDB" id="D7CNB8"/>
<comment type="similarity">
    <text evidence="1">Belongs to the UbiD family.</text>
</comment>
<dbReference type="Pfam" id="PF20695">
    <property type="entry name" value="UbiD_N"/>
    <property type="match status" value="1"/>
</dbReference>
<dbReference type="PANTHER" id="PTHR30108">
    <property type="entry name" value="3-OCTAPRENYL-4-HYDROXYBENZOATE CARBOXY-LYASE-RELATED"/>
    <property type="match status" value="1"/>
</dbReference>
<name>D7CNB8_SYNLT</name>
<dbReference type="eggNOG" id="COG0043">
    <property type="taxonomic scope" value="Bacteria"/>
</dbReference>
<dbReference type="OrthoDB" id="9809841at2"/>
<dbReference type="RefSeq" id="WP_013175605.1">
    <property type="nucleotide sequence ID" value="NC_014220.1"/>
</dbReference>
<evidence type="ECO:0000259" key="3">
    <source>
        <dbReference type="Pfam" id="PF20695"/>
    </source>
</evidence>
<dbReference type="HOGENOM" id="CLU_023348_4_1_9"/>
<dbReference type="InterPro" id="IPR022390">
    <property type="entry name" value="HBDC"/>
</dbReference>
<dbReference type="Pfam" id="PF01977">
    <property type="entry name" value="UbiD"/>
    <property type="match status" value="1"/>
</dbReference>
<dbReference type="NCBIfam" id="TIGR03701">
    <property type="entry name" value="mena_SCO4490"/>
    <property type="match status" value="1"/>
</dbReference>
<evidence type="ECO:0000259" key="4">
    <source>
        <dbReference type="Pfam" id="PF20696"/>
    </source>
</evidence>
<dbReference type="Gene3D" id="1.20.5.570">
    <property type="entry name" value="Single helix bin"/>
    <property type="match status" value="1"/>
</dbReference>
<gene>
    <name evidence="5" type="ordered locus">Slip_1440</name>
</gene>
<dbReference type="FunFam" id="3.40.1670.10:FF:000002">
    <property type="entry name" value="Menaquinone biosynthesis decarboxylase"/>
    <property type="match status" value="1"/>
</dbReference>
<dbReference type="GO" id="GO:0005829">
    <property type="term" value="C:cytosol"/>
    <property type="evidence" value="ECO:0007669"/>
    <property type="project" value="TreeGrafter"/>
</dbReference>
<dbReference type="STRING" id="643648.Slip_1440"/>
<dbReference type="EMBL" id="CP002048">
    <property type="protein sequence ID" value="ADI02203.1"/>
    <property type="molecule type" value="Genomic_DNA"/>
</dbReference>
<dbReference type="Gene3D" id="3.40.1670.10">
    <property type="entry name" value="UbiD C-terminal domain-like"/>
    <property type="match status" value="1"/>
</dbReference>
<dbReference type="SUPFAM" id="SSF50475">
    <property type="entry name" value="FMN-binding split barrel"/>
    <property type="match status" value="1"/>
</dbReference>
<dbReference type="KEGG" id="slp:Slip_1440"/>
<organism evidence="5 6">
    <name type="scientific">Syntrophothermus lipocalidus (strain DSM 12680 / TGB-C1)</name>
    <dbReference type="NCBI Taxonomy" id="643648"/>
    <lineage>
        <taxon>Bacteria</taxon>
        <taxon>Bacillati</taxon>
        <taxon>Bacillota</taxon>
        <taxon>Clostridia</taxon>
        <taxon>Eubacteriales</taxon>
        <taxon>Syntrophomonadaceae</taxon>
        <taxon>Syntrophothermus</taxon>
    </lineage>
</organism>
<dbReference type="GO" id="GO:0006744">
    <property type="term" value="P:ubiquinone biosynthetic process"/>
    <property type="evidence" value="ECO:0007669"/>
    <property type="project" value="TreeGrafter"/>
</dbReference>